<dbReference type="AlphaFoldDB" id="A0A1X1Y013"/>
<keyword evidence="3" id="KW-1185">Reference proteome</keyword>
<dbReference type="PROSITE" id="PS51257">
    <property type="entry name" value="PROKAR_LIPOPROTEIN"/>
    <property type="match status" value="1"/>
</dbReference>
<evidence type="ECO:0000313" key="3">
    <source>
        <dbReference type="Proteomes" id="UP000193487"/>
    </source>
</evidence>
<dbReference type="Proteomes" id="UP000193487">
    <property type="component" value="Unassembled WGS sequence"/>
</dbReference>
<evidence type="ECO:0000256" key="1">
    <source>
        <dbReference type="SAM" id="Phobius"/>
    </source>
</evidence>
<reference evidence="2 3" key="1">
    <citation type="submission" date="2016-01" db="EMBL/GenBank/DDBJ databases">
        <title>The new phylogeny of the genus Mycobacterium.</title>
        <authorList>
            <person name="Tarcisio F."/>
            <person name="Conor M."/>
            <person name="Antonella G."/>
            <person name="Elisabetta G."/>
            <person name="Giulia F.S."/>
            <person name="Sara T."/>
            <person name="Anna F."/>
            <person name="Clotilde B."/>
            <person name="Roberto B."/>
            <person name="Veronica D.S."/>
            <person name="Fabio R."/>
            <person name="Monica P."/>
            <person name="Olivier J."/>
            <person name="Enrico T."/>
            <person name="Nicola S."/>
        </authorList>
    </citation>
    <scope>NUCLEOTIDE SEQUENCE [LARGE SCALE GENOMIC DNA]</scope>
    <source>
        <strain evidence="2 3">DSM 45166</strain>
    </source>
</reference>
<name>A0A1X1Y013_9MYCO</name>
<feature type="transmembrane region" description="Helical" evidence="1">
    <location>
        <begin position="34"/>
        <end position="55"/>
    </location>
</feature>
<keyword evidence="1" id="KW-1133">Transmembrane helix</keyword>
<dbReference type="RefSeq" id="WP_052425520.1">
    <property type="nucleotide sequence ID" value="NZ_BBKA01000027.1"/>
</dbReference>
<comment type="caution">
    <text evidence="2">The sequence shown here is derived from an EMBL/GenBank/DDBJ whole genome shotgun (WGS) entry which is preliminary data.</text>
</comment>
<feature type="transmembrane region" description="Helical" evidence="1">
    <location>
        <begin position="121"/>
        <end position="140"/>
    </location>
</feature>
<accession>A0A1X1Y013</accession>
<gene>
    <name evidence="2" type="ORF">AWC14_04190</name>
</gene>
<keyword evidence="1" id="KW-0472">Membrane</keyword>
<evidence type="ECO:0000313" key="2">
    <source>
        <dbReference type="EMBL" id="ORW04438.1"/>
    </source>
</evidence>
<feature type="transmembrane region" description="Helical" evidence="1">
    <location>
        <begin position="81"/>
        <end position="106"/>
    </location>
</feature>
<keyword evidence="1" id="KW-0812">Transmembrane</keyword>
<dbReference type="OrthoDB" id="4376447at2"/>
<protein>
    <submittedName>
        <fullName evidence="2">Uncharacterized protein</fullName>
    </submittedName>
</protein>
<sequence>MKQVFLVVFGLLFFSIFGTSCLVWTIVVLGRNEYLTAVAVFGFAALCFGFVALFIKVRLGAITARVTYEPTGTTLRPDRGAVLLGGIAVVGGEVAMGLGAVLAFFGRLDVPLGPGQRLDRLVGMGAVGALLGVPTMWRMFTRGTYLRLTPTGFEASQGWPSAAGEWVEVKDVTDHAPGRRAVTARGIVIVMSDGRTPTLATGMFTPDGRALRELVWFYWQHPEFRSELTDGRALERLNKQRFE</sequence>
<proteinExistence type="predicted"/>
<organism evidence="2 3">
    <name type="scientific">Mycobacterium kyorinense</name>
    <dbReference type="NCBI Taxonomy" id="487514"/>
    <lineage>
        <taxon>Bacteria</taxon>
        <taxon>Bacillati</taxon>
        <taxon>Actinomycetota</taxon>
        <taxon>Actinomycetes</taxon>
        <taxon>Mycobacteriales</taxon>
        <taxon>Mycobacteriaceae</taxon>
        <taxon>Mycobacterium</taxon>
    </lineage>
</organism>
<dbReference type="EMBL" id="LQPE01000106">
    <property type="protein sequence ID" value="ORW04438.1"/>
    <property type="molecule type" value="Genomic_DNA"/>
</dbReference>